<dbReference type="InterPro" id="IPR002466">
    <property type="entry name" value="A_deamin"/>
</dbReference>
<feature type="domain" description="A to I editase" evidence="13">
    <location>
        <begin position="1"/>
        <end position="326"/>
    </location>
</feature>
<dbReference type="GO" id="GO:0008033">
    <property type="term" value="P:tRNA processing"/>
    <property type="evidence" value="ECO:0007669"/>
    <property type="project" value="UniProtKB-KW"/>
</dbReference>
<keyword evidence="2" id="KW-0479">Metal-binding</keyword>
<accession>A0A0G4G972</accession>
<comment type="cofactor">
    <cofactor evidence="5">
        <name>1D-myo-inositol hexakisphosphate</name>
        <dbReference type="ChEBI" id="CHEBI:58130"/>
    </cofactor>
</comment>
<evidence type="ECO:0000256" key="3">
    <source>
        <dbReference type="ARBA" id="ARBA00022801"/>
    </source>
</evidence>
<dbReference type="EMBL" id="CDMY01000597">
    <property type="protein sequence ID" value="CEM25336.1"/>
    <property type="molecule type" value="Genomic_DNA"/>
</dbReference>
<evidence type="ECO:0000256" key="12">
    <source>
        <dbReference type="SAM" id="MobiDB-lite"/>
    </source>
</evidence>
<keyword evidence="1" id="KW-0819">tRNA processing</keyword>
<dbReference type="EC" id="3.5.4.34" evidence="8"/>
<evidence type="ECO:0000256" key="9">
    <source>
        <dbReference type="ARBA" id="ARBA00040502"/>
    </source>
</evidence>
<name>A0A0G4G972_VITBC</name>
<dbReference type="PROSITE" id="PS50141">
    <property type="entry name" value="A_DEAMIN_EDITASE"/>
    <property type="match status" value="1"/>
</dbReference>
<evidence type="ECO:0000256" key="5">
    <source>
        <dbReference type="ARBA" id="ARBA00037026"/>
    </source>
</evidence>
<reference evidence="14 15" key="1">
    <citation type="submission" date="2014-11" db="EMBL/GenBank/DDBJ databases">
        <authorList>
            <person name="Zhu J."/>
            <person name="Qi W."/>
            <person name="Song R."/>
        </authorList>
    </citation>
    <scope>NUCLEOTIDE SEQUENCE [LARGE SCALE GENOMIC DNA]</scope>
</reference>
<comment type="function">
    <text evidence="6">Specifically deaminates adenosine-37 to inosine in tRNA-Ala.</text>
</comment>
<dbReference type="GO" id="GO:0003723">
    <property type="term" value="F:RNA binding"/>
    <property type="evidence" value="ECO:0007669"/>
    <property type="project" value="InterPro"/>
</dbReference>
<evidence type="ECO:0000256" key="8">
    <source>
        <dbReference type="ARBA" id="ARBA00038940"/>
    </source>
</evidence>
<comment type="similarity">
    <text evidence="7">Belongs to the ADAT1 family.</text>
</comment>
<keyword evidence="15" id="KW-1185">Reference proteome</keyword>
<dbReference type="PANTHER" id="PTHR46516">
    <property type="entry name" value="TRNA-SPECIFIC ADENOSINE DEAMINASE 1"/>
    <property type="match status" value="1"/>
</dbReference>
<dbReference type="SMART" id="SM00552">
    <property type="entry name" value="ADEAMc"/>
    <property type="match status" value="1"/>
</dbReference>
<evidence type="ECO:0000259" key="13">
    <source>
        <dbReference type="PROSITE" id="PS50141"/>
    </source>
</evidence>
<organism evidence="14 15">
    <name type="scientific">Vitrella brassicaformis (strain CCMP3155)</name>
    <dbReference type="NCBI Taxonomy" id="1169540"/>
    <lineage>
        <taxon>Eukaryota</taxon>
        <taxon>Sar</taxon>
        <taxon>Alveolata</taxon>
        <taxon>Colpodellida</taxon>
        <taxon>Vitrellaceae</taxon>
        <taxon>Vitrella</taxon>
    </lineage>
</organism>
<protein>
    <recommendedName>
        <fullName evidence="9">tRNA-specific adenosine deaminase 1</fullName>
        <ecNumber evidence="8">3.5.4.34</ecNumber>
    </recommendedName>
    <alternativeName>
        <fullName evidence="10">tRNA-specific adenosine-37 deaminase</fullName>
    </alternativeName>
</protein>
<evidence type="ECO:0000313" key="15">
    <source>
        <dbReference type="Proteomes" id="UP000041254"/>
    </source>
</evidence>
<evidence type="ECO:0000256" key="11">
    <source>
        <dbReference type="ARBA" id="ARBA00047635"/>
    </source>
</evidence>
<keyword evidence="3" id="KW-0378">Hydrolase</keyword>
<proteinExistence type="inferred from homology"/>
<evidence type="ECO:0000256" key="7">
    <source>
        <dbReference type="ARBA" id="ARBA00038326"/>
    </source>
</evidence>
<sequence>MGSSSSTGDDTDFPPSPPSLLLTRQPDGLYAIRSDLRLHFYVSQLPCGEAAMVPIRSVTGSLARKKNKSNGSDAADAGAAVDDFNRTGAKAVCAHEDDPKGKGDAFHRRGILRFKPGRSDLPPARRTLSISCSDKLCRWNSIGWQGALPSLFLAHSIHMASLTIGGELFDEVVVVEALVRRGGGHGGQMIRVQRTCVEYERSQAAMERALHGDVATSGLSIVWRAPLPHQGGSPVSEVVIGAEGTLQGSRKKGPKDGSHLVSSLSKASMARAARSLMHQQPTDASPAPCHQDKRRRLNPPSPSPSPVTYIALKDQAPDYQRAKQAFTQQQGAPFASWVRKSALTADHPIVRGLGRFWEATRGGGGGDECCVGEIVGRVDAFEVD</sequence>
<evidence type="ECO:0000256" key="1">
    <source>
        <dbReference type="ARBA" id="ARBA00022694"/>
    </source>
</evidence>
<dbReference type="PANTHER" id="PTHR46516:SF1">
    <property type="entry name" value="TRNA-SPECIFIC ADENOSINE DEAMINASE 1"/>
    <property type="match status" value="1"/>
</dbReference>
<dbReference type="Pfam" id="PF02137">
    <property type="entry name" value="A_deamin"/>
    <property type="match status" value="1"/>
</dbReference>
<gene>
    <name evidence="14" type="ORF">Vbra_17227</name>
</gene>
<dbReference type="GO" id="GO:0043829">
    <property type="term" value="F:tRNA-specific adenosine-37 deaminase activity"/>
    <property type="evidence" value="ECO:0007669"/>
    <property type="project" value="UniProtKB-EC"/>
</dbReference>
<dbReference type="GO" id="GO:0046872">
    <property type="term" value="F:metal ion binding"/>
    <property type="evidence" value="ECO:0007669"/>
    <property type="project" value="UniProtKB-KW"/>
</dbReference>
<evidence type="ECO:0000313" key="14">
    <source>
        <dbReference type="EMBL" id="CEM25336.1"/>
    </source>
</evidence>
<dbReference type="AlphaFoldDB" id="A0A0G4G972"/>
<dbReference type="InParanoid" id="A0A0G4G972"/>
<evidence type="ECO:0000256" key="4">
    <source>
        <dbReference type="ARBA" id="ARBA00022833"/>
    </source>
</evidence>
<evidence type="ECO:0000256" key="6">
    <source>
        <dbReference type="ARBA" id="ARBA00037784"/>
    </source>
</evidence>
<dbReference type="STRING" id="1169540.A0A0G4G972"/>
<feature type="region of interest" description="Disordered" evidence="12">
    <location>
        <begin position="270"/>
        <end position="307"/>
    </location>
</feature>
<feature type="region of interest" description="Disordered" evidence="12">
    <location>
        <begin position="1"/>
        <end position="22"/>
    </location>
</feature>
<dbReference type="OrthoDB" id="332499at2759"/>
<dbReference type="Proteomes" id="UP000041254">
    <property type="component" value="Unassembled WGS sequence"/>
</dbReference>
<dbReference type="VEuPathDB" id="CryptoDB:Vbra_17227"/>
<evidence type="ECO:0000256" key="2">
    <source>
        <dbReference type="ARBA" id="ARBA00022723"/>
    </source>
</evidence>
<comment type="catalytic activity">
    <reaction evidence="11">
        <text>adenosine(37) in tRNA(Ala) + H2O + H(+) = inosine(37) in tRNA(Ala) + NH4(+)</text>
        <dbReference type="Rhea" id="RHEA:50968"/>
        <dbReference type="Rhea" id="RHEA-COMP:12855"/>
        <dbReference type="Rhea" id="RHEA-COMP:12856"/>
        <dbReference type="ChEBI" id="CHEBI:15377"/>
        <dbReference type="ChEBI" id="CHEBI:15378"/>
        <dbReference type="ChEBI" id="CHEBI:28938"/>
        <dbReference type="ChEBI" id="CHEBI:74411"/>
        <dbReference type="ChEBI" id="CHEBI:82852"/>
        <dbReference type="EC" id="3.5.4.34"/>
    </reaction>
</comment>
<evidence type="ECO:0000256" key="10">
    <source>
        <dbReference type="ARBA" id="ARBA00041760"/>
    </source>
</evidence>
<keyword evidence="4" id="KW-0862">Zinc</keyword>